<evidence type="ECO:0000313" key="1">
    <source>
        <dbReference type="EMBL" id="TKB48748.1"/>
    </source>
</evidence>
<dbReference type="Pfam" id="PF04320">
    <property type="entry name" value="YggL_50S_bp"/>
    <property type="match status" value="1"/>
</dbReference>
<evidence type="ECO:0000313" key="2">
    <source>
        <dbReference type="Proteomes" id="UP000305674"/>
    </source>
</evidence>
<dbReference type="InterPro" id="IPR007416">
    <property type="entry name" value="YggL_50S_bp"/>
</dbReference>
<dbReference type="NCBIfam" id="NF008685">
    <property type="entry name" value="PRK11702.1"/>
    <property type="match status" value="1"/>
</dbReference>
<dbReference type="OrthoDB" id="9114861at2"/>
<dbReference type="AlphaFoldDB" id="A0A4V5NV28"/>
<keyword evidence="2" id="KW-1185">Reference proteome</keyword>
<gene>
    <name evidence="1" type="ORF">FCL40_11405</name>
</gene>
<dbReference type="Proteomes" id="UP000305674">
    <property type="component" value="Unassembled WGS sequence"/>
</dbReference>
<comment type="caution">
    <text evidence="1">The sequence shown here is derived from an EMBL/GenBank/DDBJ whole genome shotgun (WGS) entry which is preliminary data.</text>
</comment>
<proteinExistence type="predicted"/>
<dbReference type="GO" id="GO:0005829">
    <property type="term" value="C:cytosol"/>
    <property type="evidence" value="ECO:0007669"/>
    <property type="project" value="TreeGrafter"/>
</dbReference>
<dbReference type="RefSeq" id="WP_136853425.1">
    <property type="nucleotide sequence ID" value="NZ_SWCI01000006.1"/>
</dbReference>
<dbReference type="EMBL" id="SWCI01000006">
    <property type="protein sequence ID" value="TKB48748.1"/>
    <property type="molecule type" value="Genomic_DNA"/>
</dbReference>
<sequence length="113" mass="13114">MTTIPTAKNRSRRLRKKLRVDEFQELGFDLSWRFNDDVTEEQIDALVDQLIEEVIEPLKLGYSGGGHRAWDGIVCTQKLGKCTDEHRQAVEKFFADKPVTEVKASELYDIWWG</sequence>
<protein>
    <submittedName>
        <fullName evidence="1">DUF469 family protein</fullName>
    </submittedName>
</protein>
<dbReference type="PANTHER" id="PTHR38778">
    <property type="entry name" value="CYTOPLASMIC PROTEIN-RELATED"/>
    <property type="match status" value="1"/>
</dbReference>
<name>A0A4V5NV28_9GAMM</name>
<reference evidence="1 2" key="1">
    <citation type="submission" date="2019-04" db="EMBL/GenBank/DDBJ databases">
        <authorList>
            <person name="Hwang J.C."/>
        </authorList>
    </citation>
    <scope>NUCLEOTIDE SEQUENCE [LARGE SCALE GENOMIC DNA]</scope>
    <source>
        <strain evidence="1 2">IMCC35001</strain>
    </source>
</reference>
<organism evidence="1 2">
    <name type="scientific">Ferrimonas sediminicola</name>
    <dbReference type="NCBI Taxonomy" id="2569538"/>
    <lineage>
        <taxon>Bacteria</taxon>
        <taxon>Pseudomonadati</taxon>
        <taxon>Pseudomonadota</taxon>
        <taxon>Gammaproteobacteria</taxon>
        <taxon>Alteromonadales</taxon>
        <taxon>Ferrimonadaceae</taxon>
        <taxon>Ferrimonas</taxon>
    </lineage>
</organism>
<dbReference type="PANTHER" id="PTHR38778:SF1">
    <property type="entry name" value="CYTOPLASMIC PROTEIN"/>
    <property type="match status" value="1"/>
</dbReference>
<accession>A0A4V5NV28</accession>